<sequence>MDAIFGSLYVTSNNTFFHIARALDELKRWMNSDDGDFRLIAISMQQKFDKCWGDIEKMNVLIYMGTILDPKMKFVGLKLAFARMYASPRGKELSQIVYHRATSLFEDYRKMYTPFTPHNDDSFCTPSHSTICDLKKDIENQMNAHRYPILAYLARDALAMPISTVASESAFSIGGRHLDPFRSSLTPKIGSVLGKVKKKVLKRKNGKKWSNMRKIDGFHFSSRVSRPSEQSGN</sequence>
<dbReference type="GO" id="GO:0003677">
    <property type="term" value="F:DNA binding"/>
    <property type="evidence" value="ECO:0007669"/>
    <property type="project" value="InterPro"/>
</dbReference>
<dbReference type="Pfam" id="PF05699">
    <property type="entry name" value="Dimer_Tnp_hAT"/>
    <property type="match status" value="1"/>
</dbReference>
<dbReference type="SUPFAM" id="SSF53098">
    <property type="entry name" value="Ribonuclease H-like"/>
    <property type="match status" value="1"/>
</dbReference>
<accession>A0A803MEC0</accession>
<reference evidence="3" key="2">
    <citation type="submission" date="2021-03" db="UniProtKB">
        <authorList>
            <consortium name="EnsemblPlants"/>
        </authorList>
    </citation>
    <scope>IDENTIFICATION</scope>
</reference>
<feature type="domain" description="HAT C-terminal dimerisation" evidence="1">
    <location>
        <begin position="143"/>
        <end position="191"/>
    </location>
</feature>
<evidence type="ECO:0000313" key="3">
    <source>
        <dbReference type="EnsemblPlants" id="AUR62027813-RA:cds"/>
    </source>
</evidence>
<dbReference type="Gramene" id="AUR62027813-RA">
    <property type="protein sequence ID" value="AUR62027813-RA:cds"/>
    <property type="gene ID" value="AUR62027813"/>
</dbReference>
<dbReference type="InterPro" id="IPR012337">
    <property type="entry name" value="RNaseH-like_sf"/>
</dbReference>
<name>A0A803MEC0_CHEQI</name>
<dbReference type="Pfam" id="PF14372">
    <property type="entry name" value="hAT-like_RNase-H"/>
    <property type="match status" value="1"/>
</dbReference>
<dbReference type="PANTHER" id="PTHR23272:SF184">
    <property type="entry name" value="OS03G0311250 PROTEIN"/>
    <property type="match status" value="1"/>
</dbReference>
<dbReference type="InterPro" id="IPR025525">
    <property type="entry name" value="hAT-like_transposase_RNase-H"/>
</dbReference>
<dbReference type="Proteomes" id="UP000596660">
    <property type="component" value="Unplaced"/>
</dbReference>
<evidence type="ECO:0000259" key="2">
    <source>
        <dbReference type="Pfam" id="PF14372"/>
    </source>
</evidence>
<dbReference type="InterPro" id="IPR008906">
    <property type="entry name" value="HATC_C_dom"/>
</dbReference>
<evidence type="ECO:0000259" key="1">
    <source>
        <dbReference type="Pfam" id="PF05699"/>
    </source>
</evidence>
<dbReference type="AlphaFoldDB" id="A0A803MEC0"/>
<dbReference type="GO" id="GO:0046983">
    <property type="term" value="F:protein dimerization activity"/>
    <property type="evidence" value="ECO:0007669"/>
    <property type="project" value="InterPro"/>
</dbReference>
<dbReference type="EnsemblPlants" id="AUR62027813-RA">
    <property type="protein sequence ID" value="AUR62027813-RA:cds"/>
    <property type="gene ID" value="AUR62027813"/>
</dbReference>
<feature type="domain" description="hAT-like transposase RNase-H fold" evidence="2">
    <location>
        <begin position="7"/>
        <end position="108"/>
    </location>
</feature>
<evidence type="ECO:0000313" key="4">
    <source>
        <dbReference type="Proteomes" id="UP000596660"/>
    </source>
</evidence>
<organism evidence="3 4">
    <name type="scientific">Chenopodium quinoa</name>
    <name type="common">Quinoa</name>
    <dbReference type="NCBI Taxonomy" id="63459"/>
    <lineage>
        <taxon>Eukaryota</taxon>
        <taxon>Viridiplantae</taxon>
        <taxon>Streptophyta</taxon>
        <taxon>Embryophyta</taxon>
        <taxon>Tracheophyta</taxon>
        <taxon>Spermatophyta</taxon>
        <taxon>Magnoliopsida</taxon>
        <taxon>eudicotyledons</taxon>
        <taxon>Gunneridae</taxon>
        <taxon>Pentapetalae</taxon>
        <taxon>Caryophyllales</taxon>
        <taxon>Chenopodiaceae</taxon>
        <taxon>Chenopodioideae</taxon>
        <taxon>Atripliceae</taxon>
        <taxon>Chenopodium</taxon>
    </lineage>
</organism>
<proteinExistence type="predicted"/>
<keyword evidence="4" id="KW-1185">Reference proteome</keyword>
<dbReference type="PANTHER" id="PTHR23272">
    <property type="entry name" value="BED FINGER-RELATED"/>
    <property type="match status" value="1"/>
</dbReference>
<reference evidence="3" key="1">
    <citation type="journal article" date="2017" name="Nature">
        <title>The genome of Chenopodium quinoa.</title>
        <authorList>
            <person name="Jarvis D.E."/>
            <person name="Ho Y.S."/>
            <person name="Lightfoot D.J."/>
            <person name="Schmoeckel S.M."/>
            <person name="Li B."/>
            <person name="Borm T.J.A."/>
            <person name="Ohyanagi H."/>
            <person name="Mineta K."/>
            <person name="Michell C.T."/>
            <person name="Saber N."/>
            <person name="Kharbatia N.M."/>
            <person name="Rupper R.R."/>
            <person name="Sharp A.R."/>
            <person name="Dally N."/>
            <person name="Boughton B.A."/>
            <person name="Woo Y.H."/>
            <person name="Gao G."/>
            <person name="Schijlen E.G.W.M."/>
            <person name="Guo X."/>
            <person name="Momin A.A."/>
            <person name="Negrao S."/>
            <person name="Al-Babili S."/>
            <person name="Gehring C."/>
            <person name="Roessner U."/>
            <person name="Jung C."/>
            <person name="Murphy K."/>
            <person name="Arold S.T."/>
            <person name="Gojobori T."/>
            <person name="van der Linden C.G."/>
            <person name="van Loo E.N."/>
            <person name="Jellen E.N."/>
            <person name="Maughan P.J."/>
            <person name="Tester M."/>
        </authorList>
    </citation>
    <scope>NUCLEOTIDE SEQUENCE [LARGE SCALE GENOMIC DNA]</scope>
    <source>
        <strain evidence="3">cv. PI 614886</strain>
    </source>
</reference>
<protein>
    <submittedName>
        <fullName evidence="3">Uncharacterized protein</fullName>
    </submittedName>
</protein>